<evidence type="ECO:0000313" key="2">
    <source>
        <dbReference type="Proteomes" id="UP000266841"/>
    </source>
</evidence>
<keyword evidence="2" id="KW-1185">Reference proteome</keyword>
<dbReference type="Proteomes" id="UP000266841">
    <property type="component" value="Unassembled WGS sequence"/>
</dbReference>
<dbReference type="eggNOG" id="ENOG502QYDJ">
    <property type="taxonomic scope" value="Eukaryota"/>
</dbReference>
<comment type="caution">
    <text evidence="1">The sequence shown here is derived from an EMBL/GenBank/DDBJ whole genome shotgun (WGS) entry which is preliminary data.</text>
</comment>
<evidence type="ECO:0000313" key="1">
    <source>
        <dbReference type="EMBL" id="EJK53977.1"/>
    </source>
</evidence>
<dbReference type="OMA" id="PEMAGTI"/>
<protein>
    <recommendedName>
        <fullName evidence="3">Sulfotransferase domain-containing protein</fullName>
    </recommendedName>
</protein>
<gene>
    <name evidence="1" type="ORF">THAOC_26482</name>
</gene>
<sequence>MISLVVVRLSEPQEGRPIGRAAAAYDDAVGKGRDDQVSPSVGGLLRCPQRGRYLPVSQFYAHPSCVHELRGRVSFFHLGKAGGGSVRHRLELLQMKVHRFHPFPKHPLKNTTEVLFATIRDPVDRFVSAFNWRAALLCKPDDARETHTGDPYLPVKFPERYCLTVSKEARMIHGKYSSDVNLLAEALCPPEDLRLTAEAPHRYDDAVRDSAQIGHAKYTLENWMAMLITADGSGASELADDSTANLREFLAVPLVTGEHFERHLSALTSHLLTERYGPEMAGTILANRRGAIEDDGQAGQWVHTSSPGGGGSGNEHLSPLGECCLARHLVADYRLIATMLGDDEDEEGKAKRRGPRVTPVDGVHPTVSKACDWGDDDHREVCRSDLRSILLRHGTYLDATEGSCRVVLGMEMGGMEEEVRGWAGV</sequence>
<proteinExistence type="predicted"/>
<evidence type="ECO:0008006" key="3">
    <source>
        <dbReference type="Google" id="ProtNLM"/>
    </source>
</evidence>
<name>K0S4Z6_THAOC</name>
<organism evidence="1 2">
    <name type="scientific">Thalassiosira oceanica</name>
    <name type="common">Marine diatom</name>
    <dbReference type="NCBI Taxonomy" id="159749"/>
    <lineage>
        <taxon>Eukaryota</taxon>
        <taxon>Sar</taxon>
        <taxon>Stramenopiles</taxon>
        <taxon>Ochrophyta</taxon>
        <taxon>Bacillariophyta</taxon>
        <taxon>Coscinodiscophyceae</taxon>
        <taxon>Thalassiosirophycidae</taxon>
        <taxon>Thalassiosirales</taxon>
        <taxon>Thalassiosiraceae</taxon>
        <taxon>Thalassiosira</taxon>
    </lineage>
</organism>
<dbReference type="AlphaFoldDB" id="K0S4Z6"/>
<accession>K0S4Z6</accession>
<dbReference type="EMBL" id="AGNL01036622">
    <property type="protein sequence ID" value="EJK53977.1"/>
    <property type="molecule type" value="Genomic_DNA"/>
</dbReference>
<dbReference type="OrthoDB" id="10674061at2759"/>
<reference evidence="1 2" key="1">
    <citation type="journal article" date="2012" name="Genome Biol.">
        <title>Genome and low-iron response of an oceanic diatom adapted to chronic iron limitation.</title>
        <authorList>
            <person name="Lommer M."/>
            <person name="Specht M."/>
            <person name="Roy A.S."/>
            <person name="Kraemer L."/>
            <person name="Andreson R."/>
            <person name="Gutowska M.A."/>
            <person name="Wolf J."/>
            <person name="Bergner S.V."/>
            <person name="Schilhabel M.B."/>
            <person name="Klostermeier U.C."/>
            <person name="Beiko R.G."/>
            <person name="Rosenstiel P."/>
            <person name="Hippler M."/>
            <person name="Laroche J."/>
        </authorList>
    </citation>
    <scope>NUCLEOTIDE SEQUENCE [LARGE SCALE GENOMIC DNA]</scope>
    <source>
        <strain evidence="1 2">CCMP1005</strain>
    </source>
</reference>